<dbReference type="OrthoDB" id="1188001at2"/>
<comment type="similarity">
    <text evidence="1">Belongs to the protein-tyrosine phosphatase family.</text>
</comment>
<dbReference type="GO" id="GO:0004721">
    <property type="term" value="F:phosphoprotein phosphatase activity"/>
    <property type="evidence" value="ECO:0007669"/>
    <property type="project" value="InterPro"/>
</dbReference>
<dbReference type="SUPFAM" id="SSF52799">
    <property type="entry name" value="(Phosphotyrosine protein) phosphatases II"/>
    <property type="match status" value="1"/>
</dbReference>
<protein>
    <submittedName>
        <fullName evidence="2">Protein-tyrosine-phosphatase</fullName>
    </submittedName>
</protein>
<dbReference type="Pfam" id="PF13350">
    <property type="entry name" value="Y_phosphatase3"/>
    <property type="match status" value="1"/>
</dbReference>
<proteinExistence type="inferred from homology"/>
<accession>A0A1V3I8I3</accession>
<dbReference type="PANTHER" id="PTHR31126">
    <property type="entry name" value="TYROSINE-PROTEIN PHOSPHATASE"/>
    <property type="match status" value="1"/>
</dbReference>
<keyword evidence="3" id="KW-1185">Reference proteome</keyword>
<sequence length="280" mass="32449">MTANLQQQAQLRTLPIEGMNNFRDMGGYLTQDYRKVKWQRLYRSDHLYNATENGIAMLKPLNIQAVIDYRSPNEIAKYPNKVISAEKIYQFDPNAHTAELAAQFTSSKENEDENLVNKIIEQKQNGCLIHYDDIVMKQYKNFVEKPECQKAFASMLKVAANLKGEAFIQHCRGGKDRTGFGAMLLLGVLGVDKNQIINDYMLTHINRLERNRQKMAIYRQLTQDQEVLNYLYSLIDTKPEFIEMSIDTIEQKYGSIQRYTEQQLGISKAEILQLQADYLE</sequence>
<dbReference type="PANTHER" id="PTHR31126:SF1">
    <property type="entry name" value="TYROSINE SPECIFIC PROTEIN PHOSPHATASES DOMAIN-CONTAINING PROTEIN"/>
    <property type="match status" value="1"/>
</dbReference>
<evidence type="ECO:0000256" key="1">
    <source>
        <dbReference type="ARBA" id="ARBA00009580"/>
    </source>
</evidence>
<dbReference type="EMBL" id="MLHH01000014">
    <property type="protein sequence ID" value="OOF36121.1"/>
    <property type="molecule type" value="Genomic_DNA"/>
</dbReference>
<organism evidence="2 3">
    <name type="scientific">Rodentibacter heidelbergensis</name>
    <dbReference type="NCBI Taxonomy" id="1908258"/>
    <lineage>
        <taxon>Bacteria</taxon>
        <taxon>Pseudomonadati</taxon>
        <taxon>Pseudomonadota</taxon>
        <taxon>Gammaproteobacteria</taxon>
        <taxon>Pasteurellales</taxon>
        <taxon>Pasteurellaceae</taxon>
        <taxon>Rodentibacter</taxon>
    </lineage>
</organism>
<evidence type="ECO:0000313" key="2">
    <source>
        <dbReference type="EMBL" id="OOF36121.1"/>
    </source>
</evidence>
<dbReference type="InterPro" id="IPR029021">
    <property type="entry name" value="Prot-tyrosine_phosphatase-like"/>
</dbReference>
<reference evidence="2 3" key="1">
    <citation type="submission" date="2016-10" db="EMBL/GenBank/DDBJ databases">
        <title>Rodentibacter gen. nov. and new species.</title>
        <authorList>
            <person name="Christensen H."/>
        </authorList>
    </citation>
    <scope>NUCLEOTIDE SEQUENCE [LARGE SCALE GENOMIC DNA]</scope>
    <source>
        <strain evidence="2 3">Ac69</strain>
    </source>
</reference>
<dbReference type="InterPro" id="IPR026893">
    <property type="entry name" value="Tyr/Ser_Pase_IphP-type"/>
</dbReference>
<dbReference type="AlphaFoldDB" id="A0A1V3I8I3"/>
<dbReference type="Gene3D" id="3.90.190.10">
    <property type="entry name" value="Protein tyrosine phosphatase superfamily"/>
    <property type="match status" value="1"/>
</dbReference>
<dbReference type="Proteomes" id="UP000189437">
    <property type="component" value="Unassembled WGS sequence"/>
</dbReference>
<dbReference type="RefSeq" id="WP_077427376.1">
    <property type="nucleotide sequence ID" value="NZ_MLHH01000014.1"/>
</dbReference>
<comment type="caution">
    <text evidence="2">The sequence shown here is derived from an EMBL/GenBank/DDBJ whole genome shotgun (WGS) entry which is preliminary data.</text>
</comment>
<evidence type="ECO:0000313" key="3">
    <source>
        <dbReference type="Proteomes" id="UP000189437"/>
    </source>
</evidence>
<gene>
    <name evidence="2" type="ORF">BKK48_06720</name>
</gene>
<dbReference type="STRING" id="1908258.BKK48_06720"/>
<name>A0A1V3I8I3_9PAST</name>